<dbReference type="Gene3D" id="2.115.10.20">
    <property type="entry name" value="Glycosyl hydrolase domain, family 43"/>
    <property type="match status" value="2"/>
</dbReference>
<comment type="caution">
    <text evidence="1">The sequence shown here is derived from an EMBL/GenBank/DDBJ whole genome shotgun (WGS) entry which is preliminary data.</text>
</comment>
<dbReference type="EMBL" id="BAABEY010000002">
    <property type="protein sequence ID" value="GAA4432399.1"/>
    <property type="molecule type" value="Genomic_DNA"/>
</dbReference>
<keyword evidence="2" id="KW-1185">Reference proteome</keyword>
<sequence length="486" mass="53909">MKAPSRFTWFYLAVVLWPAGLSFSVAQNEPVRIGNQRELFVDSYLIEKADHVRLTLHHPRAEGEVLRFDSPWEGAFCGYGTVIKDGPLFRMYYRGVPVAGKDGNPNEVTCYAESGDGKNWVKPNLGLYELNGSKQNNVVLAAAAPATHNFSPFLDTNPKAPANARYKAVGGTDASGLLAYRSADGIHWEKIGDGPVIRDGMFDSQNVVFWSESEQQYVCYFRTWSDGGYKGFRSVSRATSKDFVSWSTTAPMTFGNTPLEHLYTQQTSAYYRAPQIYVAIGARFMPDRQVVSESQAAALNVNPKYYKDCSDAIFMTSRGSNVYDRTFMESFIRPGVGLRNWVSRSNYPLLNVVETGPEEMSVYVNEDYAQPTAHIKRYSMRIDGFASLEAGYNGGTVLTKPFVFSGTELEINYSTSAAGAIRIAVLGADGKPVSGFGLQDCQPVIGNEIRRIVNWGGKRDVSALAGKTVRLKIEMKDANLYSMKFN</sequence>
<proteinExistence type="predicted"/>
<organism evidence="1 2">
    <name type="scientific">Ravibacter arvi</name>
    <dbReference type="NCBI Taxonomy" id="2051041"/>
    <lineage>
        <taxon>Bacteria</taxon>
        <taxon>Pseudomonadati</taxon>
        <taxon>Bacteroidota</taxon>
        <taxon>Cytophagia</taxon>
        <taxon>Cytophagales</taxon>
        <taxon>Spirosomataceae</taxon>
        <taxon>Ravibacter</taxon>
    </lineage>
</organism>
<dbReference type="InterPro" id="IPR023296">
    <property type="entry name" value="Glyco_hydro_beta-prop_sf"/>
</dbReference>
<protein>
    <submittedName>
        <fullName evidence="1">Uncharacterized protein</fullName>
    </submittedName>
</protein>
<reference evidence="2" key="1">
    <citation type="journal article" date="2019" name="Int. J. Syst. Evol. Microbiol.">
        <title>The Global Catalogue of Microorganisms (GCM) 10K type strain sequencing project: providing services to taxonomists for standard genome sequencing and annotation.</title>
        <authorList>
            <consortium name="The Broad Institute Genomics Platform"/>
            <consortium name="The Broad Institute Genome Sequencing Center for Infectious Disease"/>
            <person name="Wu L."/>
            <person name="Ma J."/>
        </authorList>
    </citation>
    <scope>NUCLEOTIDE SEQUENCE [LARGE SCALE GENOMIC DNA]</scope>
    <source>
        <strain evidence="2">JCM 31920</strain>
    </source>
</reference>
<accession>A0ABP8LQ26</accession>
<evidence type="ECO:0000313" key="2">
    <source>
        <dbReference type="Proteomes" id="UP001501508"/>
    </source>
</evidence>
<gene>
    <name evidence="1" type="ORF">GCM10023091_04410</name>
</gene>
<dbReference type="SUPFAM" id="SSF75005">
    <property type="entry name" value="Arabinanase/levansucrase/invertase"/>
    <property type="match status" value="1"/>
</dbReference>
<evidence type="ECO:0000313" key="1">
    <source>
        <dbReference type="EMBL" id="GAA4432399.1"/>
    </source>
</evidence>
<name>A0ABP8LQ26_9BACT</name>
<dbReference type="RefSeq" id="WP_345026383.1">
    <property type="nucleotide sequence ID" value="NZ_BAABEY010000002.1"/>
</dbReference>
<dbReference type="Proteomes" id="UP001501508">
    <property type="component" value="Unassembled WGS sequence"/>
</dbReference>